<dbReference type="PROSITE" id="PS01331">
    <property type="entry name" value="THYMIDYLATE_KINASE"/>
    <property type="match status" value="1"/>
</dbReference>
<evidence type="ECO:0000256" key="3">
    <source>
        <dbReference type="ARBA" id="ARBA00017144"/>
    </source>
</evidence>
<keyword evidence="8 12" id="KW-0067">ATP-binding</keyword>
<evidence type="ECO:0000256" key="1">
    <source>
        <dbReference type="ARBA" id="ARBA00009776"/>
    </source>
</evidence>
<dbReference type="Pfam" id="PF02223">
    <property type="entry name" value="Thymidylate_kin"/>
    <property type="match status" value="1"/>
</dbReference>
<dbReference type="InterPro" id="IPR027417">
    <property type="entry name" value="P-loop_NTPase"/>
</dbReference>
<protein>
    <recommendedName>
        <fullName evidence="3 12">Thymidylate kinase</fullName>
        <ecNumber evidence="2 12">2.7.4.9</ecNumber>
    </recommendedName>
    <alternativeName>
        <fullName evidence="9 12">dTMP kinase</fullName>
    </alternativeName>
</protein>
<dbReference type="EC" id="2.7.4.9" evidence="2 12"/>
<dbReference type="InterPro" id="IPR039430">
    <property type="entry name" value="Thymidylate_kin-like_dom"/>
</dbReference>
<accession>A0A8J3MP71</accession>
<dbReference type="InterPro" id="IPR018095">
    <property type="entry name" value="Thymidylate_kin_CS"/>
</dbReference>
<organism evidence="14 15">
    <name type="scientific">Candidatus Mesenet longicola</name>
    <dbReference type="NCBI Taxonomy" id="1892558"/>
    <lineage>
        <taxon>Bacteria</taxon>
        <taxon>Pseudomonadati</taxon>
        <taxon>Pseudomonadota</taxon>
        <taxon>Alphaproteobacteria</taxon>
        <taxon>Rickettsiales</taxon>
        <taxon>Anaplasmataceae</taxon>
        <taxon>Candidatus Mesenet</taxon>
    </lineage>
</organism>
<dbReference type="PANTHER" id="PTHR10344:SF4">
    <property type="entry name" value="UMP-CMP KINASE 2, MITOCHONDRIAL"/>
    <property type="match status" value="1"/>
</dbReference>
<evidence type="ECO:0000256" key="10">
    <source>
        <dbReference type="ARBA" id="ARBA00048743"/>
    </source>
</evidence>
<dbReference type="PANTHER" id="PTHR10344">
    <property type="entry name" value="THYMIDYLATE KINASE"/>
    <property type="match status" value="1"/>
</dbReference>
<name>A0A8J3MP71_9RICK</name>
<keyword evidence="15" id="KW-1185">Reference proteome</keyword>
<keyword evidence="5 12" id="KW-0545">Nucleotide biosynthesis</keyword>
<evidence type="ECO:0000256" key="6">
    <source>
        <dbReference type="ARBA" id="ARBA00022741"/>
    </source>
</evidence>
<evidence type="ECO:0000256" key="7">
    <source>
        <dbReference type="ARBA" id="ARBA00022777"/>
    </source>
</evidence>
<keyword evidence="7 12" id="KW-0418">Kinase</keyword>
<dbReference type="EMBL" id="BNGU01000021">
    <property type="protein sequence ID" value="GHM59615.1"/>
    <property type="molecule type" value="Genomic_DNA"/>
</dbReference>
<dbReference type="NCBIfam" id="TIGR00041">
    <property type="entry name" value="DTMP_kinase"/>
    <property type="match status" value="1"/>
</dbReference>
<evidence type="ECO:0000313" key="15">
    <source>
        <dbReference type="Proteomes" id="UP000637906"/>
    </source>
</evidence>
<comment type="catalytic activity">
    <reaction evidence="10 12">
        <text>dTMP + ATP = dTDP + ADP</text>
        <dbReference type="Rhea" id="RHEA:13517"/>
        <dbReference type="ChEBI" id="CHEBI:30616"/>
        <dbReference type="ChEBI" id="CHEBI:58369"/>
        <dbReference type="ChEBI" id="CHEBI:63528"/>
        <dbReference type="ChEBI" id="CHEBI:456216"/>
        <dbReference type="EC" id="2.7.4.9"/>
    </reaction>
</comment>
<evidence type="ECO:0000256" key="4">
    <source>
        <dbReference type="ARBA" id="ARBA00022679"/>
    </source>
</evidence>
<dbReference type="AlphaFoldDB" id="A0A8J3MP71"/>
<evidence type="ECO:0000256" key="11">
    <source>
        <dbReference type="ARBA" id="ARBA00057735"/>
    </source>
</evidence>
<dbReference type="CDD" id="cd01672">
    <property type="entry name" value="TMPK"/>
    <property type="match status" value="1"/>
</dbReference>
<sequence length="204" mass="23260">MFITIEGIDGSGKTTASNFLAGHLQSIYGEEKVILTREPGGTNFAEDIRKLLLKNNQIDPIAELLLFISMRKEHVEKLIHPALKEKKIVICDRFIHSTIAYQGYGYGIDIKIIKELHEIAKIPYPDITFILDVEVSIGLQRAAHKNKYEEMGIDFYNKVKDGFYDIAQNDSNRCHIIESNSDLSYQQILTILKKKLEVINHANL</sequence>
<evidence type="ECO:0000256" key="2">
    <source>
        <dbReference type="ARBA" id="ARBA00012980"/>
    </source>
</evidence>
<gene>
    <name evidence="12 14" type="primary">tmk</name>
    <name evidence="14" type="ORF">sL5_06080</name>
</gene>
<evidence type="ECO:0000256" key="8">
    <source>
        <dbReference type="ARBA" id="ARBA00022840"/>
    </source>
</evidence>
<dbReference type="GO" id="GO:0005524">
    <property type="term" value="F:ATP binding"/>
    <property type="evidence" value="ECO:0007669"/>
    <property type="project" value="UniProtKB-UniRule"/>
</dbReference>
<evidence type="ECO:0000259" key="13">
    <source>
        <dbReference type="Pfam" id="PF02223"/>
    </source>
</evidence>
<comment type="function">
    <text evidence="11 12">Phosphorylation of dTMP to form dTDP in both de novo and salvage pathways of dTTP synthesis.</text>
</comment>
<proteinExistence type="inferred from homology"/>
<evidence type="ECO:0000256" key="5">
    <source>
        <dbReference type="ARBA" id="ARBA00022727"/>
    </source>
</evidence>
<dbReference type="GO" id="GO:0005829">
    <property type="term" value="C:cytosol"/>
    <property type="evidence" value="ECO:0007669"/>
    <property type="project" value="TreeGrafter"/>
</dbReference>
<feature type="domain" description="Thymidylate kinase-like" evidence="13">
    <location>
        <begin position="5"/>
        <end position="181"/>
    </location>
</feature>
<reference evidence="14 15" key="1">
    <citation type="journal article" date="2021" name="Microb. Ecol.">
        <title>Candidatus Mesenet longicola: Novel Endosymbionts of Brontispa longissima that Induce Cytoplasmic Incompatibility.</title>
        <authorList>
            <person name="Takano S."/>
            <person name="Gotoh Y."/>
            <person name="Hayashi T."/>
        </authorList>
    </citation>
    <scope>NUCLEOTIDE SEQUENCE [LARGE SCALE GENOMIC DNA]</scope>
    <source>
        <strain evidence="14">L5</strain>
    </source>
</reference>
<dbReference type="GO" id="GO:0004798">
    <property type="term" value="F:dTMP kinase activity"/>
    <property type="evidence" value="ECO:0007669"/>
    <property type="project" value="UniProtKB-UniRule"/>
</dbReference>
<comment type="caution">
    <text evidence="14">The sequence shown here is derived from an EMBL/GenBank/DDBJ whole genome shotgun (WGS) entry which is preliminary data.</text>
</comment>
<dbReference type="HAMAP" id="MF_00165">
    <property type="entry name" value="Thymidylate_kinase"/>
    <property type="match status" value="1"/>
</dbReference>
<dbReference type="Proteomes" id="UP000637906">
    <property type="component" value="Unassembled WGS sequence"/>
</dbReference>
<comment type="similarity">
    <text evidence="1 12">Belongs to the thymidylate kinase family.</text>
</comment>
<evidence type="ECO:0000313" key="14">
    <source>
        <dbReference type="EMBL" id="GHM59615.1"/>
    </source>
</evidence>
<dbReference type="GO" id="GO:0006227">
    <property type="term" value="P:dUDP biosynthetic process"/>
    <property type="evidence" value="ECO:0007669"/>
    <property type="project" value="TreeGrafter"/>
</dbReference>
<evidence type="ECO:0000256" key="12">
    <source>
        <dbReference type="HAMAP-Rule" id="MF_00165"/>
    </source>
</evidence>
<dbReference type="GO" id="GO:0006235">
    <property type="term" value="P:dTTP biosynthetic process"/>
    <property type="evidence" value="ECO:0007669"/>
    <property type="project" value="UniProtKB-UniRule"/>
</dbReference>
<feature type="binding site" evidence="12">
    <location>
        <begin position="7"/>
        <end position="14"/>
    </location>
    <ligand>
        <name>ATP</name>
        <dbReference type="ChEBI" id="CHEBI:30616"/>
    </ligand>
</feature>
<dbReference type="Gene3D" id="3.40.50.300">
    <property type="entry name" value="P-loop containing nucleotide triphosphate hydrolases"/>
    <property type="match status" value="1"/>
</dbReference>
<dbReference type="SUPFAM" id="SSF52540">
    <property type="entry name" value="P-loop containing nucleoside triphosphate hydrolases"/>
    <property type="match status" value="1"/>
</dbReference>
<dbReference type="GO" id="GO:0006233">
    <property type="term" value="P:dTDP biosynthetic process"/>
    <property type="evidence" value="ECO:0007669"/>
    <property type="project" value="InterPro"/>
</dbReference>
<dbReference type="InterPro" id="IPR018094">
    <property type="entry name" value="Thymidylate_kinase"/>
</dbReference>
<evidence type="ECO:0000256" key="9">
    <source>
        <dbReference type="ARBA" id="ARBA00029962"/>
    </source>
</evidence>
<dbReference type="FunFam" id="3.40.50.300:FF:000225">
    <property type="entry name" value="Thymidylate kinase"/>
    <property type="match status" value="1"/>
</dbReference>
<keyword evidence="4 12" id="KW-0808">Transferase</keyword>
<keyword evidence="6 12" id="KW-0547">Nucleotide-binding</keyword>